<dbReference type="HAMAP" id="MF_00225">
    <property type="entry name" value="DHO_dh_type2"/>
    <property type="match status" value="1"/>
</dbReference>
<feature type="binding site" evidence="11">
    <location>
        <position position="289"/>
    </location>
    <ligand>
        <name>FMN</name>
        <dbReference type="ChEBI" id="CHEBI:58210"/>
    </ligand>
</feature>
<protein>
    <recommendedName>
        <fullName evidence="11">Dihydroorotate dehydrogenase (quinone)</fullName>
        <ecNumber evidence="11">1.3.5.2</ecNumber>
    </recommendedName>
    <alternativeName>
        <fullName evidence="11">DHOdehase</fullName>
        <shortName evidence="11">DHOD</shortName>
        <shortName evidence="11">DHODase</shortName>
    </alternativeName>
    <alternativeName>
        <fullName evidence="11">Dihydroorotate oxidase</fullName>
    </alternativeName>
</protein>
<evidence type="ECO:0000313" key="15">
    <source>
        <dbReference type="Proteomes" id="UP000316298"/>
    </source>
</evidence>
<dbReference type="GO" id="GO:0044205">
    <property type="term" value="P:'de novo' UMP biosynthetic process"/>
    <property type="evidence" value="ECO:0007669"/>
    <property type="project" value="UniProtKB-UniRule"/>
</dbReference>
<dbReference type="InterPro" id="IPR050074">
    <property type="entry name" value="DHO_dehydrogenase"/>
</dbReference>
<evidence type="ECO:0000259" key="13">
    <source>
        <dbReference type="Pfam" id="PF01180"/>
    </source>
</evidence>
<comment type="caution">
    <text evidence="14">The sequence shown here is derived from an EMBL/GenBank/DDBJ whole genome shotgun (WGS) entry which is preliminary data.</text>
</comment>
<organism evidence="14 15">
    <name type="scientific">Kribbella jejuensis</name>
    <dbReference type="NCBI Taxonomy" id="236068"/>
    <lineage>
        <taxon>Bacteria</taxon>
        <taxon>Bacillati</taxon>
        <taxon>Actinomycetota</taxon>
        <taxon>Actinomycetes</taxon>
        <taxon>Propionibacteriales</taxon>
        <taxon>Kribbellaceae</taxon>
        <taxon>Kribbella</taxon>
    </lineage>
</organism>
<comment type="subunit">
    <text evidence="11">Monomer.</text>
</comment>
<feature type="compositionally biased region" description="Pro residues" evidence="12">
    <location>
        <begin position="1"/>
        <end position="11"/>
    </location>
</feature>
<keyword evidence="5 11" id="KW-0285">Flavoprotein</keyword>
<keyword evidence="9 11" id="KW-0472">Membrane</keyword>
<comment type="subcellular location">
    <subcellularLocation>
        <location evidence="11">Cell membrane</location>
        <topology evidence="11">Peripheral membrane protein</topology>
    </subcellularLocation>
    <subcellularLocation>
        <location evidence="2">Membrane</location>
    </subcellularLocation>
</comment>
<dbReference type="NCBIfam" id="NF003652">
    <property type="entry name" value="PRK05286.2-5"/>
    <property type="match status" value="1"/>
</dbReference>
<dbReference type="InterPro" id="IPR001295">
    <property type="entry name" value="Dihydroorotate_DH_CS"/>
</dbReference>
<dbReference type="Pfam" id="PF01180">
    <property type="entry name" value="DHO_dh"/>
    <property type="match status" value="1"/>
</dbReference>
<comment type="similarity">
    <text evidence="4 11">Belongs to the dihydroorotate dehydrogenase family. Type 2 subfamily.</text>
</comment>
<feature type="binding site" evidence="11">
    <location>
        <position position="261"/>
    </location>
    <ligand>
        <name>FMN</name>
        <dbReference type="ChEBI" id="CHEBI:58210"/>
    </ligand>
</feature>
<feature type="active site" description="Nucleophile" evidence="11">
    <location>
        <position position="219"/>
    </location>
</feature>
<feature type="binding site" evidence="11">
    <location>
        <begin position="105"/>
        <end position="109"/>
    </location>
    <ligand>
        <name>FMN</name>
        <dbReference type="ChEBI" id="CHEBI:58210"/>
    </ligand>
</feature>
<feature type="binding site" evidence="11">
    <location>
        <position position="109"/>
    </location>
    <ligand>
        <name>substrate</name>
    </ligand>
</feature>
<dbReference type="InterPro" id="IPR005720">
    <property type="entry name" value="Dihydroorotate_DH_cat"/>
</dbReference>
<feature type="binding site" evidence="11">
    <location>
        <position position="312"/>
    </location>
    <ligand>
        <name>FMN</name>
        <dbReference type="ChEBI" id="CHEBI:58210"/>
    </ligand>
</feature>
<dbReference type="NCBIfam" id="TIGR01036">
    <property type="entry name" value="pyrD_sub2"/>
    <property type="match status" value="1"/>
</dbReference>
<name>A0A542EKU4_9ACTN</name>
<evidence type="ECO:0000256" key="10">
    <source>
        <dbReference type="ARBA" id="ARBA00048639"/>
    </source>
</evidence>
<evidence type="ECO:0000256" key="2">
    <source>
        <dbReference type="ARBA" id="ARBA00004370"/>
    </source>
</evidence>
<dbReference type="SUPFAM" id="SSF51395">
    <property type="entry name" value="FMN-linked oxidoreductases"/>
    <property type="match status" value="1"/>
</dbReference>
<feature type="binding site" evidence="11">
    <location>
        <begin position="154"/>
        <end position="158"/>
    </location>
    <ligand>
        <name>substrate</name>
    </ligand>
</feature>
<keyword evidence="8 11" id="KW-0560">Oxidoreductase</keyword>
<evidence type="ECO:0000256" key="8">
    <source>
        <dbReference type="ARBA" id="ARBA00023002"/>
    </source>
</evidence>
<evidence type="ECO:0000256" key="1">
    <source>
        <dbReference type="ARBA" id="ARBA00003125"/>
    </source>
</evidence>
<accession>A0A542EKU4</accession>
<feature type="binding site" evidence="11">
    <location>
        <position position="221"/>
    </location>
    <ligand>
        <name>substrate</name>
    </ligand>
</feature>
<feature type="binding site" evidence="11">
    <location>
        <position position="216"/>
    </location>
    <ligand>
        <name>FMN</name>
        <dbReference type="ChEBI" id="CHEBI:58210"/>
    </ligand>
</feature>
<feature type="region of interest" description="Disordered" evidence="12">
    <location>
        <begin position="1"/>
        <end position="29"/>
    </location>
</feature>
<feature type="binding site" evidence="11">
    <location>
        <position position="216"/>
    </location>
    <ligand>
        <name>substrate</name>
    </ligand>
</feature>
<dbReference type="AlphaFoldDB" id="A0A542EKU4"/>
<dbReference type="PANTHER" id="PTHR48109">
    <property type="entry name" value="DIHYDROOROTATE DEHYDROGENASE (QUINONE), MITOCHONDRIAL-RELATED"/>
    <property type="match status" value="1"/>
</dbReference>
<dbReference type="PROSITE" id="PS00911">
    <property type="entry name" value="DHODEHASE_1"/>
    <property type="match status" value="1"/>
</dbReference>
<feature type="binding site" evidence="11">
    <location>
        <begin position="362"/>
        <end position="363"/>
    </location>
    <ligand>
        <name>FMN</name>
        <dbReference type="ChEBI" id="CHEBI:58210"/>
    </ligand>
</feature>
<evidence type="ECO:0000256" key="9">
    <source>
        <dbReference type="ARBA" id="ARBA00023136"/>
    </source>
</evidence>
<dbReference type="Gene3D" id="3.20.20.70">
    <property type="entry name" value="Aldolase class I"/>
    <property type="match status" value="1"/>
</dbReference>
<feature type="domain" description="Dihydroorotate dehydrogenase catalytic" evidence="13">
    <location>
        <begin position="90"/>
        <end position="380"/>
    </location>
</feature>
<evidence type="ECO:0000313" key="14">
    <source>
        <dbReference type="EMBL" id="TQJ15957.1"/>
    </source>
</evidence>
<dbReference type="Proteomes" id="UP000316298">
    <property type="component" value="Unassembled WGS sequence"/>
</dbReference>
<comment type="catalytic activity">
    <reaction evidence="10 11">
        <text>(S)-dihydroorotate + a quinone = orotate + a quinol</text>
        <dbReference type="Rhea" id="RHEA:30187"/>
        <dbReference type="ChEBI" id="CHEBI:24646"/>
        <dbReference type="ChEBI" id="CHEBI:30839"/>
        <dbReference type="ChEBI" id="CHEBI:30864"/>
        <dbReference type="ChEBI" id="CHEBI:132124"/>
        <dbReference type="EC" id="1.3.5.2"/>
    </reaction>
</comment>
<dbReference type="GO" id="GO:0006207">
    <property type="term" value="P:'de novo' pyrimidine nucleobase biosynthetic process"/>
    <property type="evidence" value="ECO:0007669"/>
    <property type="project" value="UniProtKB-UniRule"/>
</dbReference>
<gene>
    <name evidence="11" type="primary">pyrD</name>
    <name evidence="14" type="ORF">FB475_0042</name>
</gene>
<dbReference type="InterPro" id="IPR005719">
    <property type="entry name" value="Dihydroorotate_DH_2"/>
</dbReference>
<keyword evidence="6 11" id="KW-0288">FMN</keyword>
<evidence type="ECO:0000256" key="11">
    <source>
        <dbReference type="HAMAP-Rule" id="MF_00225"/>
    </source>
</evidence>
<dbReference type="GO" id="GO:0005886">
    <property type="term" value="C:plasma membrane"/>
    <property type="evidence" value="ECO:0007669"/>
    <property type="project" value="UniProtKB-SubCell"/>
</dbReference>
<feature type="binding site" evidence="11">
    <location>
        <position position="183"/>
    </location>
    <ligand>
        <name>FMN</name>
        <dbReference type="ChEBI" id="CHEBI:58210"/>
    </ligand>
</feature>
<dbReference type="RefSeq" id="WP_272952049.1">
    <property type="nucleotide sequence ID" value="NZ_VFMM01000001.1"/>
</dbReference>
<evidence type="ECO:0000256" key="7">
    <source>
        <dbReference type="ARBA" id="ARBA00022975"/>
    </source>
</evidence>
<dbReference type="EC" id="1.3.5.2" evidence="11"/>
<sequence>MPDSTEPPAPGAPGAGGVPGAAGAARPRRSAYERAVRPVLYRLGRGDAEVAHEQTLAALRLLGHIPGATRAGARLFGVPGAGPAAGGAARTVFGVRFPSPVGLAAGMDKNGVALRAWPAVGFGFVEVGTVTAHPQPGNEKPRLFRLVEQEAVINRMGFNNLGSAALADRLAAYGALGYPLGISIGKSKITPLADAVDDYVTSLRRLYRYGDYFAVNVSSPNTPGLRELQDAGHLRELLTALHSEAAALTVSGLAPKPILVKIAPDLTTTAIDELLQVCTDTGVAGIIATNTTIDRPGVRSHPLAAEIGGLSGRPLAEISAKIVAHIHSQTGGALPVIGVGGIVEPADATRLFDAGASLVQVYTGLIYRGPGLIRKINRSLP</sequence>
<evidence type="ECO:0000256" key="4">
    <source>
        <dbReference type="ARBA" id="ARBA00005359"/>
    </source>
</evidence>
<dbReference type="CDD" id="cd04738">
    <property type="entry name" value="DHOD_2_like"/>
    <property type="match status" value="1"/>
</dbReference>
<comment type="cofactor">
    <cofactor evidence="11">
        <name>FMN</name>
        <dbReference type="ChEBI" id="CHEBI:58210"/>
    </cofactor>
    <text evidence="11">Binds 1 FMN per subunit.</text>
</comment>
<comment type="pathway">
    <text evidence="3 11">Pyrimidine metabolism; UMP biosynthesis via de novo pathway; orotate from (S)-dihydroorotate (quinone route): step 1/1.</text>
</comment>
<keyword evidence="7 11" id="KW-0665">Pyrimidine biosynthesis</keyword>
<keyword evidence="15" id="KW-1185">Reference proteome</keyword>
<reference evidence="14 15" key="1">
    <citation type="submission" date="2019-06" db="EMBL/GenBank/DDBJ databases">
        <title>Sequencing the genomes of 1000 actinobacteria strains.</title>
        <authorList>
            <person name="Klenk H.-P."/>
        </authorList>
    </citation>
    <scope>NUCLEOTIDE SEQUENCE [LARGE SCALE GENOMIC DNA]</scope>
    <source>
        <strain evidence="14 15">DSM 17305</strain>
    </source>
</reference>
<evidence type="ECO:0000256" key="3">
    <source>
        <dbReference type="ARBA" id="ARBA00005161"/>
    </source>
</evidence>
<evidence type="ECO:0000256" key="6">
    <source>
        <dbReference type="ARBA" id="ARBA00022643"/>
    </source>
</evidence>
<proteinExistence type="inferred from homology"/>
<dbReference type="PANTHER" id="PTHR48109:SF4">
    <property type="entry name" value="DIHYDROOROTATE DEHYDROGENASE (QUINONE), MITOCHONDRIAL"/>
    <property type="match status" value="1"/>
</dbReference>
<feature type="binding site" evidence="11">
    <location>
        <begin position="290"/>
        <end position="291"/>
    </location>
    <ligand>
        <name>substrate</name>
    </ligand>
</feature>
<comment type="function">
    <text evidence="1 11">Catalyzes the conversion of dihydroorotate to orotate with quinone as electron acceptor.</text>
</comment>
<dbReference type="EMBL" id="VFMM01000001">
    <property type="protein sequence ID" value="TQJ15957.1"/>
    <property type="molecule type" value="Genomic_DNA"/>
</dbReference>
<keyword evidence="11" id="KW-1003">Cell membrane</keyword>
<evidence type="ECO:0000256" key="5">
    <source>
        <dbReference type="ARBA" id="ARBA00022630"/>
    </source>
</evidence>
<dbReference type="InterPro" id="IPR013785">
    <property type="entry name" value="Aldolase_TIM"/>
</dbReference>
<dbReference type="UniPathway" id="UPA00070">
    <property type="reaction ID" value="UER00946"/>
</dbReference>
<dbReference type="GO" id="GO:0106430">
    <property type="term" value="F:dihydroorotate dehydrogenase (quinone) activity"/>
    <property type="evidence" value="ECO:0007669"/>
    <property type="project" value="UniProtKB-EC"/>
</dbReference>
<feature type="binding site" evidence="11">
    <location>
        <position position="129"/>
    </location>
    <ligand>
        <name>FMN</name>
        <dbReference type="ChEBI" id="CHEBI:58210"/>
    </ligand>
</feature>
<evidence type="ECO:0000256" key="12">
    <source>
        <dbReference type="SAM" id="MobiDB-lite"/>
    </source>
</evidence>
<feature type="binding site" evidence="11">
    <location>
        <position position="341"/>
    </location>
    <ligand>
        <name>FMN</name>
        <dbReference type="ChEBI" id="CHEBI:58210"/>
    </ligand>
</feature>
<dbReference type="GO" id="GO:0005737">
    <property type="term" value="C:cytoplasm"/>
    <property type="evidence" value="ECO:0007669"/>
    <property type="project" value="InterPro"/>
</dbReference>